<evidence type="ECO:0000259" key="1">
    <source>
        <dbReference type="Pfam" id="PF18066"/>
    </source>
</evidence>
<feature type="domain" description="Phage ABA sandwich" evidence="1">
    <location>
        <begin position="6"/>
        <end position="88"/>
    </location>
</feature>
<dbReference type="InterPro" id="IPR041270">
    <property type="entry name" value="Phage_ABA_S"/>
</dbReference>
<dbReference type="EMBL" id="BASE01000089">
    <property type="protein sequence ID" value="GAM15646.1"/>
    <property type="molecule type" value="Genomic_DNA"/>
</dbReference>
<protein>
    <recommendedName>
        <fullName evidence="1">Phage ABA sandwich domain-containing protein</fullName>
    </recommendedName>
</protein>
<dbReference type="RefSeq" id="WP_041967286.1">
    <property type="nucleotide sequence ID" value="NZ_BASE01000089.1"/>
</dbReference>
<reference evidence="2 3" key="1">
    <citation type="submission" date="2013-06" db="EMBL/GenBank/DDBJ databases">
        <title>Whole genome shotgun sequence of Bacillus selenatarsenatis SF-1.</title>
        <authorList>
            <person name="Kuroda M."/>
            <person name="Sei K."/>
            <person name="Yamashita M."/>
            <person name="Ike M."/>
        </authorList>
    </citation>
    <scope>NUCLEOTIDE SEQUENCE [LARGE SCALE GENOMIC DNA]</scope>
    <source>
        <strain evidence="2 3">SF-1</strain>
    </source>
</reference>
<dbReference type="Proteomes" id="UP000031014">
    <property type="component" value="Unassembled WGS sequence"/>
</dbReference>
<dbReference type="AlphaFoldDB" id="A0A0A8XBT4"/>
<accession>A0A0A8XBT4</accession>
<comment type="caution">
    <text evidence="2">The sequence shown here is derived from an EMBL/GenBank/DDBJ whole genome shotgun (WGS) entry which is preliminary data.</text>
</comment>
<dbReference type="Pfam" id="PF18066">
    <property type="entry name" value="Phage_ABA_S"/>
    <property type="match status" value="1"/>
</dbReference>
<keyword evidence="3" id="KW-1185">Reference proteome</keyword>
<evidence type="ECO:0000313" key="3">
    <source>
        <dbReference type="Proteomes" id="UP000031014"/>
    </source>
</evidence>
<name>A0A0A8XBT4_MESS1</name>
<gene>
    <name evidence="2" type="ORF">SAMD00020551_3803</name>
</gene>
<dbReference type="STRING" id="1321606.SAMD00020551_3803"/>
<proteinExistence type="predicted"/>
<sequence length="107" mass="12243">MTKTDAIARRILGWKLNRWDRWFDYEKGVFINDSEFKPEQNLVHAMLVVERLEKLGYSFSSNGVSEAAFNQFKGTGEHLPEAITNAAYAIIENDSVVSSTSLWRKLS</sequence>
<evidence type="ECO:0000313" key="2">
    <source>
        <dbReference type="EMBL" id="GAM15646.1"/>
    </source>
</evidence>
<organism evidence="2 3">
    <name type="scientific">Mesobacillus selenatarsenatis (strain DSM 18680 / JCM 14380 / FERM P-15431 / SF-1)</name>
    <dbReference type="NCBI Taxonomy" id="1321606"/>
    <lineage>
        <taxon>Bacteria</taxon>
        <taxon>Bacillati</taxon>
        <taxon>Bacillota</taxon>
        <taxon>Bacilli</taxon>
        <taxon>Bacillales</taxon>
        <taxon>Bacillaceae</taxon>
        <taxon>Mesobacillus</taxon>
    </lineage>
</organism>
<dbReference type="OrthoDB" id="2875393at2"/>